<evidence type="ECO:0000313" key="2">
    <source>
        <dbReference type="EMBL" id="ETI31473.1"/>
    </source>
</evidence>
<comment type="caution">
    <text evidence="2">The sequence shown here is derived from an EMBL/GenBank/DDBJ whole genome shotgun (WGS) entry which is preliminary data.</text>
</comment>
<accession>V9DYW2</accession>
<keyword evidence="3" id="KW-1185">Reference proteome</keyword>
<organism evidence="2 3">
    <name type="scientific">Phytophthora nicotianae P1569</name>
    <dbReference type="NCBI Taxonomy" id="1317065"/>
    <lineage>
        <taxon>Eukaryota</taxon>
        <taxon>Sar</taxon>
        <taxon>Stramenopiles</taxon>
        <taxon>Oomycota</taxon>
        <taxon>Peronosporomycetes</taxon>
        <taxon>Peronosporales</taxon>
        <taxon>Peronosporaceae</taxon>
        <taxon>Phytophthora</taxon>
    </lineage>
</organism>
<dbReference type="HOGENOM" id="CLU_2269149_0_0_1"/>
<name>V9DYW2_PHYNI</name>
<proteinExistence type="predicted"/>
<feature type="region of interest" description="Disordered" evidence="1">
    <location>
        <begin position="84"/>
        <end position="103"/>
    </location>
</feature>
<sequence length="103" mass="11746">MQTDEWRKGNDDDTRKRRQRACKVCSVLNALTRLVVVKLRTTARKLKTSSRHALASRVFLCNKVKHSSNGVATLCSEIWHKHRKDTGSKSQAQAWRSGAYTYG</sequence>
<dbReference type="EMBL" id="ANIZ01003768">
    <property type="protein sequence ID" value="ETI31473.1"/>
    <property type="molecule type" value="Genomic_DNA"/>
</dbReference>
<protein>
    <submittedName>
        <fullName evidence="2">Uncharacterized protein</fullName>
    </submittedName>
</protein>
<reference evidence="2 3" key="1">
    <citation type="submission" date="2013-11" db="EMBL/GenBank/DDBJ databases">
        <title>The Genome Sequence of Phytophthora parasitica P1569.</title>
        <authorList>
            <consortium name="The Broad Institute Genomics Platform"/>
            <person name="Russ C."/>
            <person name="Tyler B."/>
            <person name="Panabieres F."/>
            <person name="Shan W."/>
            <person name="Tripathy S."/>
            <person name="Grunwald N."/>
            <person name="Machado M."/>
            <person name="Johnson C.S."/>
            <person name="Arredondo F."/>
            <person name="Hong C."/>
            <person name="Coffey M."/>
            <person name="Young S.K."/>
            <person name="Zeng Q."/>
            <person name="Gargeya S."/>
            <person name="Fitzgerald M."/>
            <person name="Abouelleil A."/>
            <person name="Alvarado L."/>
            <person name="Chapman S.B."/>
            <person name="Gainer-Dewar J."/>
            <person name="Goldberg J."/>
            <person name="Griggs A."/>
            <person name="Gujja S."/>
            <person name="Hansen M."/>
            <person name="Howarth C."/>
            <person name="Imamovic A."/>
            <person name="Ireland A."/>
            <person name="Larimer J."/>
            <person name="McCowan C."/>
            <person name="Murphy C."/>
            <person name="Pearson M."/>
            <person name="Poon T.W."/>
            <person name="Priest M."/>
            <person name="Roberts A."/>
            <person name="Saif S."/>
            <person name="Shea T."/>
            <person name="Sykes S."/>
            <person name="Wortman J."/>
            <person name="Nusbaum C."/>
            <person name="Birren B."/>
        </authorList>
    </citation>
    <scope>NUCLEOTIDE SEQUENCE [LARGE SCALE GENOMIC DNA]</scope>
    <source>
        <strain evidence="2 3">P1569</strain>
    </source>
</reference>
<dbReference type="AlphaFoldDB" id="V9DYW2"/>
<evidence type="ECO:0000313" key="3">
    <source>
        <dbReference type="Proteomes" id="UP000018721"/>
    </source>
</evidence>
<evidence type="ECO:0000256" key="1">
    <source>
        <dbReference type="SAM" id="MobiDB-lite"/>
    </source>
</evidence>
<dbReference type="Proteomes" id="UP000018721">
    <property type="component" value="Unassembled WGS sequence"/>
</dbReference>
<gene>
    <name evidence="2" type="ORF">F443_21566</name>
</gene>